<comment type="caution">
    <text evidence="1">The sequence shown here is derived from an EMBL/GenBank/DDBJ whole genome shotgun (WGS) entry which is preliminary data.</text>
</comment>
<dbReference type="EMBL" id="VRYY01000714">
    <property type="protein sequence ID" value="MBG3878760.1"/>
    <property type="molecule type" value="Genomic_DNA"/>
</dbReference>
<sequence>TLAARPDWPHAVARDLAAAAAWLLGDTAEVSGASGVSDCALTGPSFTVISRSEPS</sequence>
<accession>A0ABS0J8H4</accession>
<evidence type="ECO:0000313" key="2">
    <source>
        <dbReference type="Proteomes" id="UP001194469"/>
    </source>
</evidence>
<name>A0ABS0J8H4_9BACT</name>
<gene>
    <name evidence="1" type="ORF">FVW20_17565</name>
</gene>
<dbReference type="Proteomes" id="UP001194469">
    <property type="component" value="Unassembled WGS sequence"/>
</dbReference>
<protein>
    <submittedName>
        <fullName evidence="1">HAD family hydrolase</fullName>
    </submittedName>
</protein>
<proteinExistence type="predicted"/>
<dbReference type="GO" id="GO:0016787">
    <property type="term" value="F:hydrolase activity"/>
    <property type="evidence" value="ECO:0007669"/>
    <property type="project" value="UniProtKB-KW"/>
</dbReference>
<organism evidence="1 2">
    <name type="scientific">Nitratidesulfovibrio oxamicus</name>
    <dbReference type="NCBI Taxonomy" id="32016"/>
    <lineage>
        <taxon>Bacteria</taxon>
        <taxon>Pseudomonadati</taxon>
        <taxon>Thermodesulfobacteriota</taxon>
        <taxon>Desulfovibrionia</taxon>
        <taxon>Desulfovibrionales</taxon>
        <taxon>Desulfovibrionaceae</taxon>
        <taxon>Nitratidesulfovibrio</taxon>
    </lineage>
</organism>
<reference evidence="1 2" key="1">
    <citation type="submission" date="2019-08" db="EMBL/GenBank/DDBJ databases">
        <authorList>
            <person name="Luo N."/>
        </authorList>
    </citation>
    <scope>NUCLEOTIDE SEQUENCE [LARGE SCALE GENOMIC DNA]</scope>
    <source>
        <strain evidence="1 2">NCIMB 9442</strain>
    </source>
</reference>
<keyword evidence="1" id="KW-0378">Hydrolase</keyword>
<feature type="non-terminal residue" evidence="1">
    <location>
        <position position="1"/>
    </location>
</feature>
<keyword evidence="2" id="KW-1185">Reference proteome</keyword>
<evidence type="ECO:0000313" key="1">
    <source>
        <dbReference type="EMBL" id="MBG3878760.1"/>
    </source>
</evidence>